<protein>
    <submittedName>
        <fullName evidence="3">Metallophosphoesterase</fullName>
    </submittedName>
</protein>
<dbReference type="Gene3D" id="3.60.21.10">
    <property type="match status" value="1"/>
</dbReference>
<feature type="transmembrane region" description="Helical" evidence="1">
    <location>
        <begin position="112"/>
        <end position="132"/>
    </location>
</feature>
<evidence type="ECO:0000259" key="2">
    <source>
        <dbReference type="Pfam" id="PF00149"/>
    </source>
</evidence>
<dbReference type="Proteomes" id="UP000886841">
    <property type="component" value="Unassembled WGS sequence"/>
</dbReference>
<keyword evidence="1" id="KW-0472">Membrane</keyword>
<feature type="transmembrane region" description="Helical" evidence="1">
    <location>
        <begin position="73"/>
        <end position="91"/>
    </location>
</feature>
<feature type="transmembrane region" description="Helical" evidence="1">
    <location>
        <begin position="6"/>
        <end position="25"/>
    </location>
</feature>
<accession>A0A9D1EIS9</accession>
<evidence type="ECO:0000313" key="4">
    <source>
        <dbReference type="Proteomes" id="UP000886841"/>
    </source>
</evidence>
<keyword evidence="1" id="KW-1133">Transmembrane helix</keyword>
<dbReference type="InterPro" id="IPR029052">
    <property type="entry name" value="Metallo-depent_PP-like"/>
</dbReference>
<organism evidence="3 4">
    <name type="scientific">Candidatus Egerieimonas intestinavium</name>
    <dbReference type="NCBI Taxonomy" id="2840777"/>
    <lineage>
        <taxon>Bacteria</taxon>
        <taxon>Bacillati</taxon>
        <taxon>Bacillota</taxon>
        <taxon>Clostridia</taxon>
        <taxon>Lachnospirales</taxon>
        <taxon>Lachnospiraceae</taxon>
        <taxon>Lachnospiraceae incertae sedis</taxon>
        <taxon>Candidatus Egerieimonas</taxon>
    </lineage>
</organism>
<evidence type="ECO:0000256" key="1">
    <source>
        <dbReference type="SAM" id="Phobius"/>
    </source>
</evidence>
<dbReference type="SUPFAM" id="SSF56300">
    <property type="entry name" value="Metallo-dependent phosphatases"/>
    <property type="match status" value="1"/>
</dbReference>
<gene>
    <name evidence="3" type="ORF">IAB98_04970</name>
</gene>
<dbReference type="PANTHER" id="PTHR31302:SF0">
    <property type="entry name" value="TRANSMEMBRANE PROTEIN WITH METALLOPHOSPHOESTERASE DOMAIN"/>
    <property type="match status" value="1"/>
</dbReference>
<reference evidence="3" key="1">
    <citation type="submission" date="2020-10" db="EMBL/GenBank/DDBJ databases">
        <authorList>
            <person name="Gilroy R."/>
        </authorList>
    </citation>
    <scope>NUCLEOTIDE SEQUENCE</scope>
    <source>
        <strain evidence="3">ChiSxjej1B13-7041</strain>
    </source>
</reference>
<sequence length="397" mass="44446">MILLIIVPAYLLINYYVIRRILHWLRSCHSWFHSRWFTAAYVGLYALLASTLLFAYLLPASPFQTAVKRLSNYWLGTFLYVLLTILIIDLLRLILKRIRRIPESFFSSGKTLALVGGIATLAVVGGSVYGGIHAHQIYTTPYQVTVEKSCSGREQLNIVLISDLHLGYSIGSADMERMVEKINQMDADLICIAGDIFDNEYAALDDPQRIQQLLGSMKSVYGTYACWGNHDISERLLGGFSTHSARDNYRDSRMEELLTGAGITLLEDETVLIDDAFYLAGRLDRQKPLTEDGGRLSPQELLENLDHTKPIIVMDHQPKELQELADAGADLDLCGHTHDGQMFPGNLTVHLFWENACGYLQKGQMHNIVTSGVGVWGPAMRVGTKSEICKITVQFTS</sequence>
<keyword evidence="1" id="KW-0812">Transmembrane</keyword>
<dbReference type="GO" id="GO:0016787">
    <property type="term" value="F:hydrolase activity"/>
    <property type="evidence" value="ECO:0007669"/>
    <property type="project" value="InterPro"/>
</dbReference>
<dbReference type="AlphaFoldDB" id="A0A9D1EIS9"/>
<dbReference type="PANTHER" id="PTHR31302">
    <property type="entry name" value="TRANSMEMBRANE PROTEIN WITH METALLOPHOSPHOESTERASE DOMAIN-RELATED"/>
    <property type="match status" value="1"/>
</dbReference>
<dbReference type="EMBL" id="DVHU01000045">
    <property type="protein sequence ID" value="HIR92753.1"/>
    <property type="molecule type" value="Genomic_DNA"/>
</dbReference>
<dbReference type="Pfam" id="PF00149">
    <property type="entry name" value="Metallophos"/>
    <property type="match status" value="1"/>
</dbReference>
<comment type="caution">
    <text evidence="3">The sequence shown here is derived from an EMBL/GenBank/DDBJ whole genome shotgun (WGS) entry which is preliminary data.</text>
</comment>
<dbReference type="InterPro" id="IPR051158">
    <property type="entry name" value="Metallophosphoesterase_sf"/>
</dbReference>
<proteinExistence type="predicted"/>
<feature type="transmembrane region" description="Helical" evidence="1">
    <location>
        <begin position="37"/>
        <end position="58"/>
    </location>
</feature>
<reference evidence="3" key="2">
    <citation type="journal article" date="2021" name="PeerJ">
        <title>Extensive microbial diversity within the chicken gut microbiome revealed by metagenomics and culture.</title>
        <authorList>
            <person name="Gilroy R."/>
            <person name="Ravi A."/>
            <person name="Getino M."/>
            <person name="Pursley I."/>
            <person name="Horton D.L."/>
            <person name="Alikhan N.F."/>
            <person name="Baker D."/>
            <person name="Gharbi K."/>
            <person name="Hall N."/>
            <person name="Watson M."/>
            <person name="Adriaenssens E.M."/>
            <person name="Foster-Nyarko E."/>
            <person name="Jarju S."/>
            <person name="Secka A."/>
            <person name="Antonio M."/>
            <person name="Oren A."/>
            <person name="Chaudhuri R.R."/>
            <person name="La Ragione R."/>
            <person name="Hildebrand F."/>
            <person name="Pallen M.J."/>
        </authorList>
    </citation>
    <scope>NUCLEOTIDE SEQUENCE</scope>
    <source>
        <strain evidence="3">ChiSxjej1B13-7041</strain>
    </source>
</reference>
<dbReference type="InterPro" id="IPR004843">
    <property type="entry name" value="Calcineurin-like_PHP"/>
</dbReference>
<feature type="domain" description="Calcineurin-like phosphoesterase" evidence="2">
    <location>
        <begin position="157"/>
        <end position="339"/>
    </location>
</feature>
<evidence type="ECO:0000313" key="3">
    <source>
        <dbReference type="EMBL" id="HIR92753.1"/>
    </source>
</evidence>
<name>A0A9D1EIS9_9FIRM</name>
<dbReference type="CDD" id="cd07385">
    <property type="entry name" value="MPP_YkuE_C"/>
    <property type="match status" value="1"/>
</dbReference>